<dbReference type="RefSeq" id="WP_146920903.1">
    <property type="nucleotide sequence ID" value="NZ_CP042430.1"/>
</dbReference>
<dbReference type="Gene3D" id="3.90.1530.10">
    <property type="entry name" value="Conserved hypothetical protein from pyrococcus furiosus pfu- 392566-001, ParB domain"/>
    <property type="match status" value="1"/>
</dbReference>
<dbReference type="AlphaFoldDB" id="A0A5B8U7U5"/>
<accession>A0A5B8U7U5</accession>
<dbReference type="EMBL" id="CP042430">
    <property type="protein sequence ID" value="QEC48878.1"/>
    <property type="molecule type" value="Genomic_DNA"/>
</dbReference>
<dbReference type="KEGG" id="bsol:FSW04_15720"/>
<dbReference type="OrthoDB" id="1100724at2"/>
<evidence type="ECO:0000313" key="1">
    <source>
        <dbReference type="EMBL" id="QEC48878.1"/>
    </source>
</evidence>
<organism evidence="1 2">
    <name type="scientific">Baekduia soli</name>
    <dbReference type="NCBI Taxonomy" id="496014"/>
    <lineage>
        <taxon>Bacteria</taxon>
        <taxon>Bacillati</taxon>
        <taxon>Actinomycetota</taxon>
        <taxon>Thermoleophilia</taxon>
        <taxon>Solirubrobacterales</taxon>
        <taxon>Baekduiaceae</taxon>
        <taxon>Baekduia</taxon>
    </lineage>
</organism>
<name>A0A5B8U7U5_9ACTN</name>
<reference evidence="1 2" key="1">
    <citation type="journal article" date="2018" name="J. Microbiol.">
        <title>Baekduia soli gen. nov., sp. nov., a novel bacterium isolated from the soil of Baekdu Mountain and proposal of a novel family name, Baekduiaceae fam. nov.</title>
        <authorList>
            <person name="An D.S."/>
            <person name="Siddiqi M.Z."/>
            <person name="Kim K.H."/>
            <person name="Yu H.S."/>
            <person name="Im W.T."/>
        </authorList>
    </citation>
    <scope>NUCLEOTIDE SEQUENCE [LARGE SCALE GENOMIC DNA]</scope>
    <source>
        <strain evidence="1 2">BR7-21</strain>
    </source>
</reference>
<gene>
    <name evidence="1" type="ORF">FSW04_15720</name>
</gene>
<dbReference type="SUPFAM" id="SSF110849">
    <property type="entry name" value="ParB/Sulfiredoxin"/>
    <property type="match status" value="1"/>
</dbReference>
<proteinExistence type="predicted"/>
<dbReference type="InterPro" id="IPR036086">
    <property type="entry name" value="ParB/Sulfiredoxin_sf"/>
</dbReference>
<dbReference type="Proteomes" id="UP000321805">
    <property type="component" value="Chromosome"/>
</dbReference>
<keyword evidence="2" id="KW-1185">Reference proteome</keyword>
<sequence>MPPRSTGLAGADAQDDFLRARRRLALSRLRRWLRREPGDIDHILPFDEVVTALGRLQERDTGLKVVPLDAIVGTVDRPKGFDRHFRPTTPHVRARWERIATAMRRGEEMPPVDLYKVGDVYFVRDGHHRVSVSRTLGLDVIEAHVVEVLTRVGAGSDLLRADLPLKSHERIFFERVPLPDHARGRVRPSDPWDFAVLAEAIEAWGWRWTQEHEQTMDRRELARRWYEEEYIPVVTMLRDADMLGDGSEADAYLRVGGERYRLLRTHAWNEDVLALLRAARRGS</sequence>
<protein>
    <submittedName>
        <fullName evidence="1">Chromosome partitioning protein ParB</fullName>
    </submittedName>
</protein>
<evidence type="ECO:0000313" key="2">
    <source>
        <dbReference type="Proteomes" id="UP000321805"/>
    </source>
</evidence>